<feature type="transmembrane region" description="Helical" evidence="2">
    <location>
        <begin position="166"/>
        <end position="191"/>
    </location>
</feature>
<accession>A0A401H1M6</accession>
<dbReference type="GeneID" id="38785252"/>
<feature type="compositionally biased region" description="Polar residues" evidence="1">
    <location>
        <begin position="326"/>
        <end position="335"/>
    </location>
</feature>
<organism evidence="4 5">
    <name type="scientific">Sparassis crispa</name>
    <dbReference type="NCBI Taxonomy" id="139825"/>
    <lineage>
        <taxon>Eukaryota</taxon>
        <taxon>Fungi</taxon>
        <taxon>Dikarya</taxon>
        <taxon>Basidiomycota</taxon>
        <taxon>Agaricomycotina</taxon>
        <taxon>Agaricomycetes</taxon>
        <taxon>Polyporales</taxon>
        <taxon>Sparassidaceae</taxon>
        <taxon>Sparassis</taxon>
    </lineage>
</organism>
<evidence type="ECO:0000256" key="2">
    <source>
        <dbReference type="SAM" id="Phobius"/>
    </source>
</evidence>
<dbReference type="Pfam" id="PF20152">
    <property type="entry name" value="DUF6534"/>
    <property type="match status" value="1"/>
</dbReference>
<sequence length="335" mass="36950">MASGAEAADVASVAEDLFGGLFIAISLAAMLYGITTAQSYLYWWNFPNDVRIIRWTVLFVWILETLHTAFCLHMIYHYVITGFGNVAEASLIIWSTGASVFSEVIVAAFVQGFFIRRIWILSHKSIIVTTIPSVLLVARVGLSWGSGVLTLTTSTWAEFDKRKGSFFTVTCGLSFAAATDLAIAVILIYYLRRSRTGFQGTDQLIRSMQSYVINSGALTMFVSISIVLTFVFVKNSLVFVGLVHVQGKLYANSFLATLNARTLRQGGGKSTSQDPHSNSVELNSRRQNQTEPQIPRPIEIFQHVTRDVNDGKGPTPFTQVEDDDYSSTGKSQSLV</sequence>
<feature type="transmembrane region" description="Helical" evidence="2">
    <location>
        <begin position="91"/>
        <end position="114"/>
    </location>
</feature>
<dbReference type="AlphaFoldDB" id="A0A401H1M6"/>
<feature type="compositionally biased region" description="Polar residues" evidence="1">
    <location>
        <begin position="270"/>
        <end position="292"/>
    </location>
</feature>
<comment type="caution">
    <text evidence="4">The sequence shown here is derived from an EMBL/GenBank/DDBJ whole genome shotgun (WGS) entry which is preliminary data.</text>
</comment>
<feature type="domain" description="DUF6534" evidence="3">
    <location>
        <begin position="176"/>
        <end position="261"/>
    </location>
</feature>
<evidence type="ECO:0000313" key="4">
    <source>
        <dbReference type="EMBL" id="GBE88335.1"/>
    </source>
</evidence>
<keyword evidence="2" id="KW-0812">Transmembrane</keyword>
<keyword evidence="2" id="KW-0472">Membrane</keyword>
<dbReference type="PANTHER" id="PTHR40465">
    <property type="entry name" value="CHROMOSOME 1, WHOLE GENOME SHOTGUN SEQUENCE"/>
    <property type="match status" value="1"/>
</dbReference>
<keyword evidence="5" id="KW-1185">Reference proteome</keyword>
<keyword evidence="2" id="KW-1133">Transmembrane helix</keyword>
<dbReference type="InParanoid" id="A0A401H1M6"/>
<feature type="transmembrane region" description="Helical" evidence="2">
    <location>
        <begin position="55"/>
        <end position="79"/>
    </location>
</feature>
<feature type="transmembrane region" description="Helical" evidence="2">
    <location>
        <begin position="126"/>
        <end position="146"/>
    </location>
</feature>
<reference evidence="4 5" key="1">
    <citation type="journal article" date="2018" name="Sci. Rep.">
        <title>Genome sequence of the cauliflower mushroom Sparassis crispa (Hanabiratake) and its association with beneficial usage.</title>
        <authorList>
            <person name="Kiyama R."/>
            <person name="Furutani Y."/>
            <person name="Kawaguchi K."/>
            <person name="Nakanishi T."/>
        </authorList>
    </citation>
    <scope>NUCLEOTIDE SEQUENCE [LARGE SCALE GENOMIC DNA]</scope>
</reference>
<dbReference type="STRING" id="139825.A0A401H1M6"/>
<protein>
    <recommendedName>
        <fullName evidence="3">DUF6534 domain-containing protein</fullName>
    </recommendedName>
</protein>
<evidence type="ECO:0000259" key="3">
    <source>
        <dbReference type="Pfam" id="PF20152"/>
    </source>
</evidence>
<dbReference type="OrthoDB" id="2801815at2759"/>
<feature type="transmembrane region" description="Helical" evidence="2">
    <location>
        <begin position="20"/>
        <end position="43"/>
    </location>
</feature>
<feature type="region of interest" description="Disordered" evidence="1">
    <location>
        <begin position="265"/>
        <end position="335"/>
    </location>
</feature>
<dbReference type="Proteomes" id="UP000287166">
    <property type="component" value="Unassembled WGS sequence"/>
</dbReference>
<dbReference type="EMBL" id="BFAD01000013">
    <property type="protein sequence ID" value="GBE88335.1"/>
    <property type="molecule type" value="Genomic_DNA"/>
</dbReference>
<name>A0A401H1M6_9APHY</name>
<evidence type="ECO:0000256" key="1">
    <source>
        <dbReference type="SAM" id="MobiDB-lite"/>
    </source>
</evidence>
<gene>
    <name evidence="4" type="ORF">SCP_1301500</name>
</gene>
<dbReference type="RefSeq" id="XP_027619248.1">
    <property type="nucleotide sequence ID" value="XM_027763447.1"/>
</dbReference>
<feature type="transmembrane region" description="Helical" evidence="2">
    <location>
        <begin position="211"/>
        <end position="233"/>
    </location>
</feature>
<dbReference type="PANTHER" id="PTHR40465:SF1">
    <property type="entry name" value="DUF6534 DOMAIN-CONTAINING PROTEIN"/>
    <property type="match status" value="1"/>
</dbReference>
<dbReference type="InterPro" id="IPR045339">
    <property type="entry name" value="DUF6534"/>
</dbReference>
<evidence type="ECO:0000313" key="5">
    <source>
        <dbReference type="Proteomes" id="UP000287166"/>
    </source>
</evidence>
<proteinExistence type="predicted"/>